<dbReference type="Proteomes" id="UP000585474">
    <property type="component" value="Unassembled WGS sequence"/>
</dbReference>
<comment type="caution">
    <text evidence="2">The sequence shown here is derived from an EMBL/GenBank/DDBJ whole genome shotgun (WGS) entry which is preliminary data.</text>
</comment>
<protein>
    <submittedName>
        <fullName evidence="2">Uncharacterized protein</fullName>
    </submittedName>
</protein>
<organism evidence="2 3">
    <name type="scientific">Actinidia rufa</name>
    <dbReference type="NCBI Taxonomy" id="165716"/>
    <lineage>
        <taxon>Eukaryota</taxon>
        <taxon>Viridiplantae</taxon>
        <taxon>Streptophyta</taxon>
        <taxon>Embryophyta</taxon>
        <taxon>Tracheophyta</taxon>
        <taxon>Spermatophyta</taxon>
        <taxon>Magnoliopsida</taxon>
        <taxon>eudicotyledons</taxon>
        <taxon>Gunneridae</taxon>
        <taxon>Pentapetalae</taxon>
        <taxon>asterids</taxon>
        <taxon>Ericales</taxon>
        <taxon>Actinidiaceae</taxon>
        <taxon>Actinidia</taxon>
    </lineage>
</organism>
<keyword evidence="3" id="KW-1185">Reference proteome</keyword>
<reference evidence="2 3" key="1">
    <citation type="submission" date="2019-07" db="EMBL/GenBank/DDBJ databases">
        <title>De Novo Assembly of kiwifruit Actinidia rufa.</title>
        <authorList>
            <person name="Sugita-Konishi S."/>
            <person name="Sato K."/>
            <person name="Mori E."/>
            <person name="Abe Y."/>
            <person name="Kisaki G."/>
            <person name="Hamano K."/>
            <person name="Suezawa K."/>
            <person name="Otani M."/>
            <person name="Fukuda T."/>
            <person name="Manabe T."/>
            <person name="Gomi K."/>
            <person name="Tabuchi M."/>
            <person name="Akimitsu K."/>
            <person name="Kataoka I."/>
        </authorList>
    </citation>
    <scope>NUCLEOTIDE SEQUENCE [LARGE SCALE GENOMIC DNA]</scope>
    <source>
        <strain evidence="3">cv. Fuchu</strain>
    </source>
</reference>
<evidence type="ECO:0000313" key="3">
    <source>
        <dbReference type="Proteomes" id="UP000585474"/>
    </source>
</evidence>
<name>A0A7J0G2Y0_9ERIC</name>
<keyword evidence="1" id="KW-0472">Membrane</keyword>
<dbReference type="EMBL" id="BJWL01000017">
    <property type="protein sequence ID" value="GFZ05145.1"/>
    <property type="molecule type" value="Genomic_DNA"/>
</dbReference>
<evidence type="ECO:0000256" key="1">
    <source>
        <dbReference type="SAM" id="Phobius"/>
    </source>
</evidence>
<accession>A0A7J0G2Y0</accession>
<feature type="transmembrane region" description="Helical" evidence="1">
    <location>
        <begin position="12"/>
        <end position="37"/>
    </location>
</feature>
<keyword evidence="1" id="KW-0812">Transmembrane</keyword>
<evidence type="ECO:0000313" key="2">
    <source>
        <dbReference type="EMBL" id="GFZ05145.1"/>
    </source>
</evidence>
<keyword evidence="1" id="KW-1133">Transmembrane helix</keyword>
<gene>
    <name evidence="2" type="ORF">Acr_17g0007170</name>
</gene>
<dbReference type="AlphaFoldDB" id="A0A7J0G2Y0"/>
<proteinExistence type="predicted"/>
<feature type="transmembrane region" description="Helical" evidence="1">
    <location>
        <begin position="57"/>
        <end position="74"/>
    </location>
</feature>
<sequence length="92" mass="10171">MSGGSSPLLRYLAMSSIHVGCIVVWKMLVLVTSILGLSKNSIGIFQTAMKSKVEDKFAKTLACLFSSWGIYWILKSLIFITKAFTSTRYATI</sequence>